<feature type="domain" description="Gfo/Idh/MocA-like oxidoreductase N-terminal" evidence="3">
    <location>
        <begin position="5"/>
        <end position="101"/>
    </location>
</feature>
<feature type="domain" description="GFO/IDH/MocA-like oxidoreductase" evidence="4">
    <location>
        <begin position="188"/>
        <end position="296"/>
    </location>
</feature>
<evidence type="ECO:0000259" key="3">
    <source>
        <dbReference type="Pfam" id="PF01408"/>
    </source>
</evidence>
<evidence type="ECO:0000259" key="4">
    <source>
        <dbReference type="Pfam" id="PF22725"/>
    </source>
</evidence>
<evidence type="ECO:0000256" key="1">
    <source>
        <dbReference type="ARBA" id="ARBA00010928"/>
    </source>
</evidence>
<proteinExistence type="inferred from homology"/>
<dbReference type="EMBL" id="CYZF01000004">
    <property type="protein sequence ID" value="CUO46527.1"/>
    <property type="molecule type" value="Genomic_DNA"/>
</dbReference>
<evidence type="ECO:0000313" key="5">
    <source>
        <dbReference type="EMBL" id="CUO46527.1"/>
    </source>
</evidence>
<organism evidence="5 6">
    <name type="scientific">Bacteroides uniformis</name>
    <dbReference type="NCBI Taxonomy" id="820"/>
    <lineage>
        <taxon>Bacteria</taxon>
        <taxon>Pseudomonadati</taxon>
        <taxon>Bacteroidota</taxon>
        <taxon>Bacteroidia</taxon>
        <taxon>Bacteroidales</taxon>
        <taxon>Bacteroidaceae</taxon>
        <taxon>Bacteroides</taxon>
    </lineage>
</organism>
<dbReference type="RefSeq" id="WP_057087892.1">
    <property type="nucleotide sequence ID" value="NZ_CYZF01000004.1"/>
</dbReference>
<dbReference type="InterPro" id="IPR036291">
    <property type="entry name" value="NAD(P)-bd_dom_sf"/>
</dbReference>
<name>A0A174FAD7_BACUN</name>
<dbReference type="AlphaFoldDB" id="A0A174FAD7"/>
<dbReference type="Proteomes" id="UP000095419">
    <property type="component" value="Unassembled WGS sequence"/>
</dbReference>
<evidence type="ECO:0000256" key="2">
    <source>
        <dbReference type="ARBA" id="ARBA00023002"/>
    </source>
</evidence>
<dbReference type="PANTHER" id="PTHR42840:SF3">
    <property type="entry name" value="BINDING ROSSMANN FOLD OXIDOREDUCTASE, PUTATIVE (AFU_ORTHOLOGUE AFUA_2G10240)-RELATED"/>
    <property type="match status" value="1"/>
</dbReference>
<dbReference type="InterPro" id="IPR000683">
    <property type="entry name" value="Gfo/Idh/MocA-like_OxRdtase_N"/>
</dbReference>
<reference evidence="5 6" key="1">
    <citation type="submission" date="2015-09" db="EMBL/GenBank/DDBJ databases">
        <authorList>
            <consortium name="Pathogen Informatics"/>
        </authorList>
    </citation>
    <scope>NUCLEOTIDE SEQUENCE [LARGE SCALE GENOMIC DNA]</scope>
    <source>
        <strain evidence="5 6">2789STDY5608791</strain>
    </source>
</reference>
<sequence>MEQVTIGMAGAGRATELHIMALKRFLGVPVRLKTIVARRKEQLEEAQRLYGFEQISYSFDDMINDPEIDVIDICTPPYVHEEMIEKAMMAGKHVICEKPLTGYFGTPGDEEPIGDKVPKRVMYLKMLEQIRYLRTVIKKTGKKFMYAENFVYAPAVRKTAEIIKAKKSRILFMKGEESLKGSSSPVAGEWSKTGGGTMIRTGAHPLSAILWLKQQEAQARGVEIKVKSVLGVMDRITPQLNEYEHRHIAARPHDVEDFGTIILDFTDGTKAVVIATDTLLGGSKNYVELYCNDAAINCNLTMSNLMSTYFLDEDNLDDVYISEMLPSKTGWNNPFLEDEIIRGYTDEMRDFMECVYYDREPQSGFTLAYDTIKIIYAAYMSAELGNKVELNAF</sequence>
<dbReference type="PANTHER" id="PTHR42840">
    <property type="entry name" value="NAD(P)-BINDING ROSSMANN-FOLD SUPERFAMILY PROTEIN-RELATED"/>
    <property type="match status" value="1"/>
</dbReference>
<keyword evidence="2 5" id="KW-0560">Oxidoreductase</keyword>
<comment type="similarity">
    <text evidence="1">Belongs to the Gfo/Idh/MocA family.</text>
</comment>
<dbReference type="SUPFAM" id="SSF51735">
    <property type="entry name" value="NAD(P)-binding Rossmann-fold domains"/>
    <property type="match status" value="1"/>
</dbReference>
<evidence type="ECO:0000313" key="6">
    <source>
        <dbReference type="Proteomes" id="UP000095419"/>
    </source>
</evidence>
<dbReference type="InterPro" id="IPR055170">
    <property type="entry name" value="GFO_IDH_MocA-like_dom"/>
</dbReference>
<dbReference type="Gene3D" id="3.30.360.10">
    <property type="entry name" value="Dihydrodipicolinate Reductase, domain 2"/>
    <property type="match status" value="1"/>
</dbReference>
<dbReference type="Pfam" id="PF22725">
    <property type="entry name" value="GFO_IDH_MocA_C3"/>
    <property type="match status" value="1"/>
</dbReference>
<dbReference type="GO" id="GO:0016491">
    <property type="term" value="F:oxidoreductase activity"/>
    <property type="evidence" value="ECO:0007669"/>
    <property type="project" value="UniProtKB-KW"/>
</dbReference>
<protein>
    <submittedName>
        <fullName evidence="5">Putative oxidoreductase</fullName>
        <ecNumber evidence="5">1.-.-.-</ecNumber>
    </submittedName>
</protein>
<accession>A0A174FAD7</accession>
<dbReference type="Gene3D" id="3.40.50.720">
    <property type="entry name" value="NAD(P)-binding Rossmann-like Domain"/>
    <property type="match status" value="1"/>
</dbReference>
<dbReference type="SUPFAM" id="SSF55347">
    <property type="entry name" value="Glyceraldehyde-3-phosphate dehydrogenase-like, C-terminal domain"/>
    <property type="match status" value="1"/>
</dbReference>
<gene>
    <name evidence="5" type="primary">yhhX</name>
    <name evidence="5" type="ORF">ERS417307_01774</name>
</gene>
<dbReference type="Pfam" id="PF01408">
    <property type="entry name" value="GFO_IDH_MocA"/>
    <property type="match status" value="1"/>
</dbReference>
<dbReference type="EC" id="1.-.-.-" evidence="5"/>
<dbReference type="GO" id="GO:0000166">
    <property type="term" value="F:nucleotide binding"/>
    <property type="evidence" value="ECO:0007669"/>
    <property type="project" value="InterPro"/>
</dbReference>